<sequence>MLKKKAELTQLNDNKCILKEKNMKRLNQIGIALLLSISLSCEKSEEIPAVQNLNCLSTGLQNGVIALYSFGNGSLNDSSGNNYNLTNPTTASSAMDRAGNPNCAFKFDEANNEFLKYANPTFLDNLPTNNFSVSFWYKSNNKGSGAFIGRNNQPYCNSSFREWSIGYVNNVLVFGATNGRLSSYGVETTNCEHIVITSNNNSKQLYRNGVLIPTGSGINGISCPILNQGDLFIGHSYDGFIDDVIIYNRVVTSTEVTELFNLNACCN</sequence>
<accession>A0ABP7VNB8</accession>
<dbReference type="Pfam" id="PF13385">
    <property type="entry name" value="Laminin_G_3"/>
    <property type="match status" value="1"/>
</dbReference>
<dbReference type="Proteomes" id="UP001500367">
    <property type="component" value="Unassembled WGS sequence"/>
</dbReference>
<comment type="caution">
    <text evidence="1">The sequence shown here is derived from an EMBL/GenBank/DDBJ whole genome shotgun (WGS) entry which is preliminary data.</text>
</comment>
<organism evidence="1 2">
    <name type="scientific">Flavobacterium cheonanense</name>
    <dbReference type="NCBI Taxonomy" id="706183"/>
    <lineage>
        <taxon>Bacteria</taxon>
        <taxon>Pseudomonadati</taxon>
        <taxon>Bacteroidota</taxon>
        <taxon>Flavobacteriia</taxon>
        <taxon>Flavobacteriales</taxon>
        <taxon>Flavobacteriaceae</taxon>
        <taxon>Flavobacterium</taxon>
    </lineage>
</organism>
<evidence type="ECO:0000313" key="1">
    <source>
        <dbReference type="EMBL" id="GAA4070066.1"/>
    </source>
</evidence>
<proteinExistence type="predicted"/>
<gene>
    <name evidence="1" type="ORF">GCM10022389_14040</name>
</gene>
<keyword evidence="2" id="KW-1185">Reference proteome</keyword>
<dbReference type="SUPFAM" id="SSF49899">
    <property type="entry name" value="Concanavalin A-like lectins/glucanases"/>
    <property type="match status" value="1"/>
</dbReference>
<protein>
    <recommendedName>
        <fullName evidence="3">LamG domain-containing protein</fullName>
    </recommendedName>
</protein>
<reference evidence="2" key="1">
    <citation type="journal article" date="2019" name="Int. J. Syst. Evol. Microbiol.">
        <title>The Global Catalogue of Microorganisms (GCM) 10K type strain sequencing project: providing services to taxonomists for standard genome sequencing and annotation.</title>
        <authorList>
            <consortium name="The Broad Institute Genomics Platform"/>
            <consortium name="The Broad Institute Genome Sequencing Center for Infectious Disease"/>
            <person name="Wu L."/>
            <person name="Ma J."/>
        </authorList>
    </citation>
    <scope>NUCLEOTIDE SEQUENCE [LARGE SCALE GENOMIC DNA]</scope>
    <source>
        <strain evidence="2">JCM 17069</strain>
    </source>
</reference>
<evidence type="ECO:0000313" key="2">
    <source>
        <dbReference type="Proteomes" id="UP001500367"/>
    </source>
</evidence>
<dbReference type="InterPro" id="IPR013320">
    <property type="entry name" value="ConA-like_dom_sf"/>
</dbReference>
<name>A0ABP7VNB8_9FLAO</name>
<dbReference type="Gene3D" id="2.60.120.200">
    <property type="match status" value="1"/>
</dbReference>
<evidence type="ECO:0008006" key="3">
    <source>
        <dbReference type="Google" id="ProtNLM"/>
    </source>
</evidence>
<dbReference type="EMBL" id="BAABCT010000003">
    <property type="protein sequence ID" value="GAA4070066.1"/>
    <property type="molecule type" value="Genomic_DNA"/>
</dbReference>